<dbReference type="STRING" id="447093.C0NMG5"/>
<organism evidence="1 2">
    <name type="scientific">Ajellomyces capsulatus (strain G186AR / H82 / ATCC MYA-2454 / RMSCC 2432)</name>
    <name type="common">Darling's disease fungus</name>
    <name type="synonym">Histoplasma capsulatum</name>
    <dbReference type="NCBI Taxonomy" id="447093"/>
    <lineage>
        <taxon>Eukaryota</taxon>
        <taxon>Fungi</taxon>
        <taxon>Dikarya</taxon>
        <taxon>Ascomycota</taxon>
        <taxon>Pezizomycotina</taxon>
        <taxon>Eurotiomycetes</taxon>
        <taxon>Eurotiomycetidae</taxon>
        <taxon>Onygenales</taxon>
        <taxon>Ajellomycetaceae</taxon>
        <taxon>Histoplasma</taxon>
    </lineage>
</organism>
<dbReference type="Proteomes" id="UP000001631">
    <property type="component" value="Unassembled WGS sequence"/>
</dbReference>
<dbReference type="VEuPathDB" id="FungiDB:I7I50_00187"/>
<accession>C0NMG5</accession>
<dbReference type="InParanoid" id="C0NMG5"/>
<dbReference type="GeneID" id="69037711"/>
<name>C0NMG5_AJECG</name>
<protein>
    <submittedName>
        <fullName evidence="1">Uncharacterized protein</fullName>
    </submittedName>
</protein>
<evidence type="ECO:0000313" key="2">
    <source>
        <dbReference type="Proteomes" id="UP000001631"/>
    </source>
</evidence>
<evidence type="ECO:0000313" key="1">
    <source>
        <dbReference type="EMBL" id="EEH07816.1"/>
    </source>
</evidence>
<dbReference type="EMBL" id="GG663367">
    <property type="protein sequence ID" value="EEH07816.1"/>
    <property type="molecule type" value="Genomic_DNA"/>
</dbReference>
<dbReference type="AlphaFoldDB" id="C0NMG5"/>
<dbReference type="RefSeq" id="XP_045288297.1">
    <property type="nucleotide sequence ID" value="XM_045431744.1"/>
</dbReference>
<gene>
    <name evidence="1" type="ORF">HCBG_04695</name>
</gene>
<reference evidence="1" key="1">
    <citation type="submission" date="2009-02" db="EMBL/GenBank/DDBJ databases">
        <title>The Genome Sequence of Ajellomyces capsulatus strain G186AR.</title>
        <authorList>
            <consortium name="The Broad Institute Genome Sequencing Platform"/>
            <person name="Champion M."/>
            <person name="Cuomo C."/>
            <person name="Ma L.-J."/>
            <person name="Henn M.R."/>
            <person name="Sil A."/>
            <person name="Goldman B."/>
            <person name="Young S.K."/>
            <person name="Kodira C.D."/>
            <person name="Zeng Q."/>
            <person name="Koehrsen M."/>
            <person name="Alvarado L."/>
            <person name="Berlin A."/>
            <person name="Borenstein D."/>
            <person name="Chen Z."/>
            <person name="Engels R."/>
            <person name="Freedman E."/>
            <person name="Gellesch M."/>
            <person name="Goldberg J."/>
            <person name="Griggs A."/>
            <person name="Gujja S."/>
            <person name="Heiman D."/>
            <person name="Hepburn T."/>
            <person name="Howarth C."/>
            <person name="Jen D."/>
            <person name="Larson L."/>
            <person name="Lewis B."/>
            <person name="Mehta T."/>
            <person name="Park D."/>
            <person name="Pearson M."/>
            <person name="Roberts A."/>
            <person name="Saif S."/>
            <person name="Shea T."/>
            <person name="Shenoy N."/>
            <person name="Sisk P."/>
            <person name="Stolte C."/>
            <person name="Sykes S."/>
            <person name="Walk T."/>
            <person name="White J."/>
            <person name="Yandava C."/>
            <person name="Klein B."/>
            <person name="McEwen J.G."/>
            <person name="Puccia R."/>
            <person name="Goldman G.H."/>
            <person name="Felipe M.S."/>
            <person name="Nino-Vega G."/>
            <person name="San-Blas G."/>
            <person name="Taylor J."/>
            <person name="Mendoza L."/>
            <person name="Galagan J."/>
            <person name="Nusbaum C."/>
            <person name="Birren B."/>
        </authorList>
    </citation>
    <scope>NUCLEOTIDE SEQUENCE</scope>
    <source>
        <strain evidence="1">G186AR</strain>
    </source>
</reference>
<dbReference type="HOGENOM" id="CLU_2196153_0_0_1"/>
<keyword evidence="2" id="KW-1185">Reference proteome</keyword>
<sequence length="108" mass="11819">MTEEDMTTSGSAQDTGKMLECKEFKNGTLSSMSISTPNSNSMVTMAAADLIALCKRRSEYTGSQISEESADLIEHKMAFFLNAEVISDADILNKNQQKPSEDLSTLEQ</sequence>
<proteinExistence type="predicted"/>